<comment type="similarity">
    <text evidence="2">Belongs to the SRY family.</text>
</comment>
<dbReference type="GO" id="GO:0007548">
    <property type="term" value="P:sex differentiation"/>
    <property type="evidence" value="ECO:0007669"/>
    <property type="project" value="UniProtKB-KW"/>
</dbReference>
<dbReference type="InterPro" id="IPR050140">
    <property type="entry name" value="SRY-related_HMG-box_TF-like"/>
</dbReference>
<dbReference type="GO" id="GO:0001228">
    <property type="term" value="F:DNA-binding transcription activator activity, RNA polymerase II-specific"/>
    <property type="evidence" value="ECO:0007669"/>
    <property type="project" value="TreeGrafter"/>
</dbReference>
<evidence type="ECO:0000259" key="14">
    <source>
        <dbReference type="PROSITE" id="PS50118"/>
    </source>
</evidence>
<feature type="compositionally biased region" description="Polar residues" evidence="13">
    <location>
        <begin position="271"/>
        <end position="286"/>
    </location>
</feature>
<dbReference type="PANTHER" id="PTHR10270">
    <property type="entry name" value="SOX TRANSCRIPTION FACTOR"/>
    <property type="match status" value="1"/>
</dbReference>
<sequence length="294" mass="34449">MECEKKNPRKVLCELNTKEQNGNRSQGNLKFSGFSDSKASLRYLDDLKQYSLTDDKREKREREFEKENCIDLSCVKKEPRVTIHKIQKKKKDDPNPVTFEYKNEETSKAKRKKTLDHLENSASFEVDREPLNESLETKIPWIRLLVGYGSMFAGMKILLSQGVAPSLTDLIFKPKPNKICRPPNAFMLFAKEHRRQVGIDHPEETNRQISTLLGNMWRDLSDEDKMKYYKEAQALEKLHKEKYPSYVYSPNEARMRKQSRVERKLKVKETPPSSKQALNSEVSSSFERLRMPNR</sequence>
<dbReference type="SUPFAM" id="SSF47095">
    <property type="entry name" value="HMG-box"/>
    <property type="match status" value="1"/>
</dbReference>
<organism evidence="15 16">
    <name type="scientific">Caerostris extrusa</name>
    <name type="common">Bark spider</name>
    <name type="synonym">Caerostris bankana</name>
    <dbReference type="NCBI Taxonomy" id="172846"/>
    <lineage>
        <taxon>Eukaryota</taxon>
        <taxon>Metazoa</taxon>
        <taxon>Ecdysozoa</taxon>
        <taxon>Arthropoda</taxon>
        <taxon>Chelicerata</taxon>
        <taxon>Arachnida</taxon>
        <taxon>Araneae</taxon>
        <taxon>Araneomorphae</taxon>
        <taxon>Entelegynae</taxon>
        <taxon>Araneoidea</taxon>
        <taxon>Araneidae</taxon>
        <taxon>Caerostris</taxon>
    </lineage>
</organism>
<feature type="DNA-binding region" description="HMG box" evidence="12">
    <location>
        <begin position="179"/>
        <end position="247"/>
    </location>
</feature>
<evidence type="ECO:0000256" key="9">
    <source>
        <dbReference type="ARBA" id="ARBA00023163"/>
    </source>
</evidence>
<keyword evidence="9" id="KW-0804">Transcription</keyword>
<comment type="function">
    <text evidence="11">Transcriptional regulator that controls a genetic switch in male development. It is necessary and sufficient for initiating male sex determination by directing the development of supporting cell precursors (pre-Sertoli cells) as Sertoli rather than granulosa cells. Involved in different aspects of gene regulation including promoter activation or repression. Binds to the DNA consensus sequence 5'-[AT]AACAA[AT]-3'. SRY HMG box recognizes DNA by partial intercalation in the minor groove and promotes DNA bending. Also involved in pre-mRNA splicing. In male adult brain involved in the maintenance of motor functions of dopaminergic neurons.</text>
</comment>
<evidence type="ECO:0000256" key="4">
    <source>
        <dbReference type="ARBA" id="ARBA00022782"/>
    </source>
</evidence>
<evidence type="ECO:0000256" key="1">
    <source>
        <dbReference type="ARBA" id="ARBA00004324"/>
    </source>
</evidence>
<evidence type="ECO:0000313" key="16">
    <source>
        <dbReference type="Proteomes" id="UP001054945"/>
    </source>
</evidence>
<dbReference type="AlphaFoldDB" id="A0AAV4TX64"/>
<dbReference type="Pfam" id="PF00505">
    <property type="entry name" value="HMG_box"/>
    <property type="match status" value="1"/>
</dbReference>
<evidence type="ECO:0000256" key="3">
    <source>
        <dbReference type="ARBA" id="ARBA00019052"/>
    </source>
</evidence>
<reference evidence="15 16" key="1">
    <citation type="submission" date="2021-06" db="EMBL/GenBank/DDBJ databases">
        <title>Caerostris extrusa draft genome.</title>
        <authorList>
            <person name="Kono N."/>
            <person name="Arakawa K."/>
        </authorList>
    </citation>
    <scope>NUCLEOTIDE SEQUENCE [LARGE SCALE GENOMIC DNA]</scope>
</reference>
<keyword evidence="12" id="KW-0539">Nucleus</keyword>
<proteinExistence type="inferred from homology"/>
<dbReference type="InterPro" id="IPR036910">
    <property type="entry name" value="HMG_box_dom_sf"/>
</dbReference>
<dbReference type="SMART" id="SM00398">
    <property type="entry name" value="HMG"/>
    <property type="match status" value="1"/>
</dbReference>
<dbReference type="Gene3D" id="1.10.30.10">
    <property type="entry name" value="High mobility group box domain"/>
    <property type="match status" value="1"/>
</dbReference>
<dbReference type="GO" id="GO:0000978">
    <property type="term" value="F:RNA polymerase II cis-regulatory region sequence-specific DNA binding"/>
    <property type="evidence" value="ECO:0007669"/>
    <property type="project" value="TreeGrafter"/>
</dbReference>
<evidence type="ECO:0000256" key="5">
    <source>
        <dbReference type="ARBA" id="ARBA00022860"/>
    </source>
</evidence>
<dbReference type="PANTHER" id="PTHR10270:SF161">
    <property type="entry name" value="SEX-DETERMINING REGION Y PROTEIN"/>
    <property type="match status" value="1"/>
</dbReference>
<evidence type="ECO:0000256" key="10">
    <source>
        <dbReference type="ARBA" id="ARBA00032498"/>
    </source>
</evidence>
<keyword evidence="4" id="KW-0221">Differentiation</keyword>
<keyword evidence="7 12" id="KW-0238">DNA-binding</keyword>
<evidence type="ECO:0000313" key="15">
    <source>
        <dbReference type="EMBL" id="GIY50504.1"/>
    </source>
</evidence>
<comment type="subcellular location">
    <subcellularLocation>
        <location evidence="1">Nucleus speckle</location>
    </subcellularLocation>
</comment>
<dbReference type="EMBL" id="BPLR01011988">
    <property type="protein sequence ID" value="GIY50504.1"/>
    <property type="molecule type" value="Genomic_DNA"/>
</dbReference>
<evidence type="ECO:0000256" key="11">
    <source>
        <dbReference type="ARBA" id="ARBA00045821"/>
    </source>
</evidence>
<evidence type="ECO:0000256" key="2">
    <source>
        <dbReference type="ARBA" id="ARBA00005998"/>
    </source>
</evidence>
<gene>
    <name evidence="15" type="primary">AVEN_134609_1</name>
    <name evidence="15" type="ORF">CEXT_140171</name>
</gene>
<feature type="domain" description="HMG box" evidence="14">
    <location>
        <begin position="179"/>
        <end position="247"/>
    </location>
</feature>
<accession>A0AAV4TX64</accession>
<dbReference type="GO" id="GO:0016607">
    <property type="term" value="C:nuclear speck"/>
    <property type="evidence" value="ECO:0007669"/>
    <property type="project" value="UniProtKB-SubCell"/>
</dbReference>
<keyword evidence="5" id="KW-0112">Calmodulin-binding</keyword>
<dbReference type="InterPro" id="IPR009071">
    <property type="entry name" value="HMG_box_dom"/>
</dbReference>
<evidence type="ECO:0000256" key="13">
    <source>
        <dbReference type="SAM" id="MobiDB-lite"/>
    </source>
</evidence>
<dbReference type="PROSITE" id="PS50118">
    <property type="entry name" value="HMG_BOX_2"/>
    <property type="match status" value="1"/>
</dbReference>
<name>A0AAV4TX64_CAEEX</name>
<feature type="region of interest" description="Disordered" evidence="13">
    <location>
        <begin position="249"/>
        <end position="294"/>
    </location>
</feature>
<evidence type="ECO:0000256" key="12">
    <source>
        <dbReference type="PROSITE-ProRule" id="PRU00267"/>
    </source>
</evidence>
<evidence type="ECO:0000256" key="7">
    <source>
        <dbReference type="ARBA" id="ARBA00023125"/>
    </source>
</evidence>
<comment type="caution">
    <text evidence="15">The sequence shown here is derived from an EMBL/GenBank/DDBJ whole genome shotgun (WGS) entry which is preliminary data.</text>
</comment>
<dbReference type="GO" id="GO:0005516">
    <property type="term" value="F:calmodulin binding"/>
    <property type="evidence" value="ECO:0007669"/>
    <property type="project" value="UniProtKB-KW"/>
</dbReference>
<protein>
    <recommendedName>
        <fullName evidence="3">Sex-determining region Y protein</fullName>
    </recommendedName>
    <alternativeName>
        <fullName evidence="10">Testis-determining factor</fullName>
    </alternativeName>
</protein>
<keyword evidence="6" id="KW-0726">Sexual differentiation</keyword>
<keyword evidence="8" id="KW-0010">Activator</keyword>
<evidence type="ECO:0000256" key="6">
    <source>
        <dbReference type="ARBA" id="ARBA00022928"/>
    </source>
</evidence>
<dbReference type="CDD" id="cd01389">
    <property type="entry name" value="HMG-box_ROX1-like"/>
    <property type="match status" value="1"/>
</dbReference>
<keyword evidence="16" id="KW-1185">Reference proteome</keyword>
<dbReference type="Proteomes" id="UP001054945">
    <property type="component" value="Unassembled WGS sequence"/>
</dbReference>
<dbReference type="GO" id="GO:0030154">
    <property type="term" value="P:cell differentiation"/>
    <property type="evidence" value="ECO:0007669"/>
    <property type="project" value="UniProtKB-KW"/>
</dbReference>
<feature type="compositionally biased region" description="Basic and acidic residues" evidence="13">
    <location>
        <begin position="253"/>
        <end position="269"/>
    </location>
</feature>
<evidence type="ECO:0000256" key="8">
    <source>
        <dbReference type="ARBA" id="ARBA00023159"/>
    </source>
</evidence>